<dbReference type="InterPro" id="IPR019639">
    <property type="entry name" value="DUF2505"/>
</dbReference>
<accession>A0A7K1UED1</accession>
<proteinExistence type="predicted"/>
<comment type="caution">
    <text evidence="1">The sequence shown here is derived from an EMBL/GenBank/DDBJ whole genome shotgun (WGS) entry which is preliminary data.</text>
</comment>
<reference evidence="1 2" key="1">
    <citation type="submission" date="2019-12" db="EMBL/GenBank/DDBJ databases">
        <title>Nesterenkonia muleiensis sp. nov., a novel actinobacterium isolated from sap of Populus euphratica.</title>
        <authorList>
            <person name="Wang R."/>
        </authorList>
    </citation>
    <scope>NUCLEOTIDE SEQUENCE [LARGE SCALE GENOMIC DNA]</scope>
    <source>
        <strain evidence="1 2">F10</strain>
    </source>
</reference>
<protein>
    <submittedName>
        <fullName evidence="1">DUF2505 family protein</fullName>
    </submittedName>
</protein>
<sequence length="167" mass="17939">MAIEAEKVIPHSVEKIVEAYSSEAFHNHLAGKVGSELKSFEVTRSADGGFVISSVQQMPADKLPSLAQKVFKGNVTVNITDTWSAPDSSGSRRSDTDVTISGAPVKAVASQNLHARGETETLSTVRGDVDVKVPLIGKKLKTQAEPYIAKFVELQAKEVSKFIESRG</sequence>
<dbReference type="EMBL" id="WRPM01000005">
    <property type="protein sequence ID" value="MVT24840.1"/>
    <property type="molecule type" value="Genomic_DNA"/>
</dbReference>
<gene>
    <name evidence="1" type="ORF">GNZ21_00430</name>
</gene>
<dbReference type="Proteomes" id="UP000460157">
    <property type="component" value="Unassembled WGS sequence"/>
</dbReference>
<dbReference type="OrthoDB" id="3266819at2"/>
<dbReference type="RefSeq" id="WP_157320317.1">
    <property type="nucleotide sequence ID" value="NZ_BMFX01000018.1"/>
</dbReference>
<organism evidence="1 2">
    <name type="scientific">Nesterenkonia alkaliphila</name>
    <dbReference type="NCBI Taxonomy" id="1463631"/>
    <lineage>
        <taxon>Bacteria</taxon>
        <taxon>Bacillati</taxon>
        <taxon>Actinomycetota</taxon>
        <taxon>Actinomycetes</taxon>
        <taxon>Micrococcales</taxon>
        <taxon>Micrococcaceae</taxon>
        <taxon>Nesterenkonia</taxon>
    </lineage>
</organism>
<dbReference type="Pfam" id="PF10698">
    <property type="entry name" value="DUF2505"/>
    <property type="match status" value="1"/>
</dbReference>
<evidence type="ECO:0000313" key="1">
    <source>
        <dbReference type="EMBL" id="MVT24840.1"/>
    </source>
</evidence>
<evidence type="ECO:0000313" key="2">
    <source>
        <dbReference type="Proteomes" id="UP000460157"/>
    </source>
</evidence>
<dbReference type="AlphaFoldDB" id="A0A7K1UED1"/>
<name>A0A7K1UED1_9MICC</name>
<keyword evidence="2" id="KW-1185">Reference proteome</keyword>